<gene>
    <name evidence="1" type="ORF">BU16DRAFT_66467</name>
</gene>
<dbReference type="EMBL" id="MU004191">
    <property type="protein sequence ID" value="KAF2494164.1"/>
    <property type="molecule type" value="Genomic_DNA"/>
</dbReference>
<keyword evidence="2" id="KW-1185">Reference proteome</keyword>
<name>A0A6A6QPU2_9PEZI</name>
<dbReference type="Proteomes" id="UP000799750">
    <property type="component" value="Unassembled WGS sequence"/>
</dbReference>
<evidence type="ECO:0000313" key="2">
    <source>
        <dbReference type="Proteomes" id="UP000799750"/>
    </source>
</evidence>
<accession>A0A6A6QPU2</accession>
<dbReference type="AlphaFoldDB" id="A0A6A6QPU2"/>
<protein>
    <submittedName>
        <fullName evidence="1">Uncharacterized protein</fullName>
    </submittedName>
</protein>
<sequence>MHPQSPHRIGLHTGKKARLHHLTPRTRPCVLLVKMGRKLILRGWRYRHMRCAPRVPTLELKRRAVLLSAGLHVRIRSVADVVVACGRHAIPCRTVLICEEEMLVVVHAQRRECNPALGFIAEVLLELRVGADVVCARVVGPECDPRSVDAESDLGGLDGRVGGLLGRD</sequence>
<organism evidence="1 2">
    <name type="scientific">Lophium mytilinum</name>
    <dbReference type="NCBI Taxonomy" id="390894"/>
    <lineage>
        <taxon>Eukaryota</taxon>
        <taxon>Fungi</taxon>
        <taxon>Dikarya</taxon>
        <taxon>Ascomycota</taxon>
        <taxon>Pezizomycotina</taxon>
        <taxon>Dothideomycetes</taxon>
        <taxon>Pleosporomycetidae</taxon>
        <taxon>Mytilinidiales</taxon>
        <taxon>Mytilinidiaceae</taxon>
        <taxon>Lophium</taxon>
    </lineage>
</organism>
<reference evidence="1" key="1">
    <citation type="journal article" date="2020" name="Stud. Mycol.">
        <title>101 Dothideomycetes genomes: a test case for predicting lifestyles and emergence of pathogens.</title>
        <authorList>
            <person name="Haridas S."/>
            <person name="Albert R."/>
            <person name="Binder M."/>
            <person name="Bloem J."/>
            <person name="Labutti K."/>
            <person name="Salamov A."/>
            <person name="Andreopoulos B."/>
            <person name="Baker S."/>
            <person name="Barry K."/>
            <person name="Bills G."/>
            <person name="Bluhm B."/>
            <person name="Cannon C."/>
            <person name="Castanera R."/>
            <person name="Culley D."/>
            <person name="Daum C."/>
            <person name="Ezra D."/>
            <person name="Gonzalez J."/>
            <person name="Henrissat B."/>
            <person name="Kuo A."/>
            <person name="Liang C."/>
            <person name="Lipzen A."/>
            <person name="Lutzoni F."/>
            <person name="Magnuson J."/>
            <person name="Mondo S."/>
            <person name="Nolan M."/>
            <person name="Ohm R."/>
            <person name="Pangilinan J."/>
            <person name="Park H.-J."/>
            <person name="Ramirez L."/>
            <person name="Alfaro M."/>
            <person name="Sun H."/>
            <person name="Tritt A."/>
            <person name="Yoshinaga Y."/>
            <person name="Zwiers L.-H."/>
            <person name="Turgeon B."/>
            <person name="Goodwin S."/>
            <person name="Spatafora J."/>
            <person name="Crous P."/>
            <person name="Grigoriev I."/>
        </authorList>
    </citation>
    <scope>NUCLEOTIDE SEQUENCE</scope>
    <source>
        <strain evidence="1">CBS 269.34</strain>
    </source>
</reference>
<proteinExistence type="predicted"/>
<evidence type="ECO:0000313" key="1">
    <source>
        <dbReference type="EMBL" id="KAF2494164.1"/>
    </source>
</evidence>